<feature type="domain" description="ABC-type uncharacterised transport system" evidence="2">
    <location>
        <begin position="189"/>
        <end position="304"/>
    </location>
</feature>
<organism evidence="4 5">
    <name type="scientific">Cerasicoccus arenae</name>
    <dbReference type="NCBI Taxonomy" id="424488"/>
    <lineage>
        <taxon>Bacteria</taxon>
        <taxon>Pseudomonadati</taxon>
        <taxon>Verrucomicrobiota</taxon>
        <taxon>Opitutia</taxon>
        <taxon>Puniceicoccales</taxon>
        <taxon>Cerasicoccaceae</taxon>
        <taxon>Cerasicoccus</taxon>
    </lineage>
</organism>
<comment type="caution">
    <text evidence="4">The sequence shown here is derived from an EMBL/GenBank/DDBJ whole genome shotgun (WGS) entry which is preliminary data.</text>
</comment>
<dbReference type="Pfam" id="PF23357">
    <property type="entry name" value="DUF7088"/>
    <property type="match status" value="1"/>
</dbReference>
<reference evidence="4" key="1">
    <citation type="journal article" date="2014" name="Int. J. Syst. Evol. Microbiol.">
        <title>Complete genome sequence of Corynebacterium casei LMG S-19264T (=DSM 44701T), isolated from a smear-ripened cheese.</title>
        <authorList>
            <consortium name="US DOE Joint Genome Institute (JGI-PGF)"/>
            <person name="Walter F."/>
            <person name="Albersmeier A."/>
            <person name="Kalinowski J."/>
            <person name="Ruckert C."/>
        </authorList>
    </citation>
    <scope>NUCLEOTIDE SEQUENCE</scope>
    <source>
        <strain evidence="4">KCTC 12870</strain>
    </source>
</reference>
<evidence type="ECO:0000313" key="4">
    <source>
        <dbReference type="EMBL" id="GHC02359.1"/>
    </source>
</evidence>
<dbReference type="InterPro" id="IPR019196">
    <property type="entry name" value="ABC_transp_unknown"/>
</dbReference>
<evidence type="ECO:0000313" key="5">
    <source>
        <dbReference type="Proteomes" id="UP000642829"/>
    </source>
</evidence>
<evidence type="ECO:0008006" key="6">
    <source>
        <dbReference type="Google" id="ProtNLM"/>
    </source>
</evidence>
<dbReference type="InterPro" id="IPR055396">
    <property type="entry name" value="DUF7088"/>
</dbReference>
<gene>
    <name evidence="4" type="ORF">GCM10007047_18640</name>
</gene>
<evidence type="ECO:0000259" key="2">
    <source>
        <dbReference type="Pfam" id="PF09822"/>
    </source>
</evidence>
<sequence length="492" mass="55696">MSALDDFRVARWVKRMNRFIQITLALTLAVALNVIAAKHFLREDITRTHRYSLAPETLAYLQQIKEPIRIIVTEPSDNAPQESEEIFEDIQNLLREFEYESRINGKVGVSVEYVNIYKNSAVAEELVRKYNVKPEADNAIVVICGDEYHEVFPTELYSSDSIQEKVFNGEQAFTTAMLDVMSPDKTMLYFTIGHSEMSLEDVTPRRGLSQMATFLRRRNYQAKELDLTVVDDIPEDASILVIAAPQMAFLPEEQEKLRRFLDDRDGRLIVLLDPARPHGLDDLFYDWGVLADDMVVMEASDGFRATGGDMLVAKYAEHPTTEFMLKHSLKSLFGLSRPVRIDPGSPLDDRLKVVELIGSSPMSWGERNYRTEPHQFNQASDLTGPVSLAVASERVTGSDLGLDLQGGRVAVFGNAAWVGNSKFYSGANPIFFHNVLNWMLDREEMANIPPRVIEKHQLLISREEALSIYLRLLLLPGGVAVLGLMILMLRRR</sequence>
<reference evidence="4" key="2">
    <citation type="submission" date="2020-09" db="EMBL/GenBank/DDBJ databases">
        <authorList>
            <person name="Sun Q."/>
            <person name="Kim S."/>
        </authorList>
    </citation>
    <scope>NUCLEOTIDE SEQUENCE</scope>
    <source>
        <strain evidence="4">KCTC 12870</strain>
    </source>
</reference>
<dbReference type="Pfam" id="PF09822">
    <property type="entry name" value="ABC_transp_aux"/>
    <property type="match status" value="1"/>
</dbReference>
<evidence type="ECO:0000256" key="1">
    <source>
        <dbReference type="SAM" id="Phobius"/>
    </source>
</evidence>
<keyword evidence="1" id="KW-0812">Transmembrane</keyword>
<protein>
    <recommendedName>
        <fullName evidence="6">ABC transporter</fullName>
    </recommendedName>
</protein>
<keyword evidence="1" id="KW-0472">Membrane</keyword>
<keyword evidence="5" id="KW-1185">Reference proteome</keyword>
<accession>A0A8J3DAI9</accession>
<dbReference type="EMBL" id="BMXG01000010">
    <property type="protein sequence ID" value="GHC02359.1"/>
    <property type="molecule type" value="Genomic_DNA"/>
</dbReference>
<dbReference type="Proteomes" id="UP000642829">
    <property type="component" value="Unassembled WGS sequence"/>
</dbReference>
<dbReference type="AlphaFoldDB" id="A0A8J3DAI9"/>
<keyword evidence="1" id="KW-1133">Transmembrane helix</keyword>
<dbReference type="RefSeq" id="WP_189514401.1">
    <property type="nucleotide sequence ID" value="NZ_BMXG01000010.1"/>
</dbReference>
<feature type="domain" description="DUF7088" evidence="3">
    <location>
        <begin position="48"/>
        <end position="135"/>
    </location>
</feature>
<name>A0A8J3DAI9_9BACT</name>
<proteinExistence type="predicted"/>
<feature type="transmembrane region" description="Helical" evidence="1">
    <location>
        <begin position="468"/>
        <end position="489"/>
    </location>
</feature>
<evidence type="ECO:0000259" key="3">
    <source>
        <dbReference type="Pfam" id="PF23357"/>
    </source>
</evidence>